<dbReference type="SUPFAM" id="SSF53850">
    <property type="entry name" value="Periplasmic binding protein-like II"/>
    <property type="match status" value="1"/>
</dbReference>
<dbReference type="Pfam" id="PF13416">
    <property type="entry name" value="SBP_bac_8"/>
    <property type="match status" value="1"/>
</dbReference>
<dbReference type="AlphaFoldDB" id="A0A4Q2RED0"/>
<evidence type="ECO:0000313" key="6">
    <source>
        <dbReference type="Proteomes" id="UP000289411"/>
    </source>
</evidence>
<gene>
    <name evidence="5" type="ORF">D3272_10490</name>
</gene>
<sequence length="364" mass="40268">MNGRRALSVLFTRRQTLAGIVGGVSAGLLSVERARAAVAELVWATWDSNAHPEYVEPFRKETGTAIKLSFLSSEDAQFAALKTGSAKDWDVVNPGLNGAWRYIDGKVLRPLDLARIPNRQYLYAPFKDTPKVVGKDGATYAVPYLWGLNPIVYRKDIYKDEPTYATLFDAKYKGQLAMRDYALESIGVAGLYIGIPRDQVFTMDDSQLAEAKKALIAQKPLLRTYWQTIGDLTNLFATNEVTCAFSWRVPYDALKGKMAMGMAKPKAGIFGWCDTFAIPTSTPDDKVAAAHAFGNYLLGPDYAMAIAEIGNYATASSVIRDKLSHDKQEAIFVDDMSVMNSFMWPVAPPNYSAWLKVWNEVKAA</sequence>
<evidence type="ECO:0000256" key="1">
    <source>
        <dbReference type="ARBA" id="ARBA00004418"/>
    </source>
</evidence>
<organism evidence="5 6">
    <name type="scientific">Lichenibacterium ramalinae</name>
    <dbReference type="NCBI Taxonomy" id="2316527"/>
    <lineage>
        <taxon>Bacteria</taxon>
        <taxon>Pseudomonadati</taxon>
        <taxon>Pseudomonadota</taxon>
        <taxon>Alphaproteobacteria</taxon>
        <taxon>Hyphomicrobiales</taxon>
        <taxon>Lichenihabitantaceae</taxon>
        <taxon>Lichenibacterium</taxon>
    </lineage>
</organism>
<dbReference type="EMBL" id="QYBC01000007">
    <property type="protein sequence ID" value="RYB05358.1"/>
    <property type="molecule type" value="Genomic_DNA"/>
</dbReference>
<dbReference type="Proteomes" id="UP000289411">
    <property type="component" value="Unassembled WGS sequence"/>
</dbReference>
<dbReference type="PANTHER" id="PTHR30222:SF17">
    <property type="entry name" value="SPERMIDINE_PUTRESCINE-BINDING PERIPLASMIC PROTEIN"/>
    <property type="match status" value="1"/>
</dbReference>
<evidence type="ECO:0000256" key="4">
    <source>
        <dbReference type="ARBA" id="ARBA00022764"/>
    </source>
</evidence>
<reference evidence="5 6" key="2">
    <citation type="submission" date="2019-02" db="EMBL/GenBank/DDBJ databases">
        <title>'Lichenibacterium ramalinii' gen. nov. sp. nov., 'Lichenibacterium minor' gen. nov. sp. nov.</title>
        <authorList>
            <person name="Pankratov T."/>
        </authorList>
    </citation>
    <scope>NUCLEOTIDE SEQUENCE [LARGE SCALE GENOMIC DNA]</scope>
    <source>
        <strain evidence="5 6">RmlP001</strain>
    </source>
</reference>
<evidence type="ECO:0000256" key="3">
    <source>
        <dbReference type="ARBA" id="ARBA00022729"/>
    </source>
</evidence>
<dbReference type="OrthoDB" id="6776301at2"/>
<comment type="caution">
    <text evidence="5">The sequence shown here is derived from an EMBL/GenBank/DDBJ whole genome shotgun (WGS) entry which is preliminary data.</text>
</comment>
<dbReference type="GO" id="GO:0042597">
    <property type="term" value="C:periplasmic space"/>
    <property type="evidence" value="ECO:0007669"/>
    <property type="project" value="UniProtKB-SubCell"/>
</dbReference>
<name>A0A4Q2RED0_9HYPH</name>
<dbReference type="InterPro" id="IPR001188">
    <property type="entry name" value="Sperm_putr-bd"/>
</dbReference>
<dbReference type="GO" id="GO:0015846">
    <property type="term" value="P:polyamine transport"/>
    <property type="evidence" value="ECO:0007669"/>
    <property type="project" value="InterPro"/>
</dbReference>
<evidence type="ECO:0000256" key="2">
    <source>
        <dbReference type="ARBA" id="ARBA00022448"/>
    </source>
</evidence>
<dbReference type="InterPro" id="IPR006059">
    <property type="entry name" value="SBP"/>
</dbReference>
<accession>A0A4Q2RED0</accession>
<keyword evidence="6" id="KW-1185">Reference proteome</keyword>
<proteinExistence type="predicted"/>
<reference evidence="5 6" key="1">
    <citation type="submission" date="2018-09" db="EMBL/GenBank/DDBJ databases">
        <authorList>
            <person name="Grouzdev D.S."/>
            <person name="Krutkina M.S."/>
        </authorList>
    </citation>
    <scope>NUCLEOTIDE SEQUENCE [LARGE SCALE GENOMIC DNA]</scope>
    <source>
        <strain evidence="5 6">RmlP001</strain>
    </source>
</reference>
<keyword evidence="2" id="KW-0813">Transport</keyword>
<protein>
    <submittedName>
        <fullName evidence="5">Extracellular solute-binding protein</fullName>
    </submittedName>
</protein>
<comment type="subcellular location">
    <subcellularLocation>
        <location evidence="1">Periplasm</location>
    </subcellularLocation>
</comment>
<dbReference type="Gene3D" id="3.40.190.10">
    <property type="entry name" value="Periplasmic binding protein-like II"/>
    <property type="match status" value="2"/>
</dbReference>
<keyword evidence="4" id="KW-0574">Periplasm</keyword>
<keyword evidence="3" id="KW-0732">Signal</keyword>
<evidence type="ECO:0000313" key="5">
    <source>
        <dbReference type="EMBL" id="RYB05358.1"/>
    </source>
</evidence>
<dbReference type="GO" id="GO:0019808">
    <property type="term" value="F:polyamine binding"/>
    <property type="evidence" value="ECO:0007669"/>
    <property type="project" value="InterPro"/>
</dbReference>
<dbReference type="PANTHER" id="PTHR30222">
    <property type="entry name" value="SPERMIDINE/PUTRESCINE-BINDING PERIPLASMIC PROTEIN"/>
    <property type="match status" value="1"/>
</dbReference>
<dbReference type="PRINTS" id="PR00909">
    <property type="entry name" value="SPERMDNBNDNG"/>
</dbReference>